<reference evidence="2 3" key="1">
    <citation type="submission" date="2024-09" db="EMBL/GenBank/DDBJ databases">
        <title>Genome sequencing and assembly of Phytophthora oleae, isolate VK10A, causative agent of rot of olive drupes.</title>
        <authorList>
            <person name="Conti Taguali S."/>
            <person name="Riolo M."/>
            <person name="La Spada F."/>
            <person name="Cacciola S.O."/>
            <person name="Dionisio G."/>
        </authorList>
    </citation>
    <scope>NUCLEOTIDE SEQUENCE [LARGE SCALE GENOMIC DNA]</scope>
    <source>
        <strain evidence="2 3">VK10A</strain>
    </source>
</reference>
<accession>A0ABD3FH13</accession>
<gene>
    <name evidence="2" type="ORF">V7S43_008849</name>
</gene>
<dbReference type="EMBL" id="JBIMZQ010000018">
    <property type="protein sequence ID" value="KAL3666058.1"/>
    <property type="molecule type" value="Genomic_DNA"/>
</dbReference>
<sequence length="182" mass="19630">MSLSDRQQTLLSIYGAPNDGKKKLLKPQRPKSRTVLRKSGPRRPAPFAHRENKGSSSEAAENNKKIDQERVAIAPQILLSPPSEGCRSPVDDEKAAPSFVRADPAAPRESLRRTVGASATKGANGESTVISLYGDAFLEIPLSDTSKGSERTEPSRLLGNCGFLISMLLFKAADTEKSKAKL</sequence>
<dbReference type="Proteomes" id="UP001632037">
    <property type="component" value="Unassembled WGS sequence"/>
</dbReference>
<feature type="region of interest" description="Disordered" evidence="1">
    <location>
        <begin position="1"/>
        <end position="124"/>
    </location>
</feature>
<keyword evidence="3" id="KW-1185">Reference proteome</keyword>
<comment type="caution">
    <text evidence="2">The sequence shown here is derived from an EMBL/GenBank/DDBJ whole genome shotgun (WGS) entry which is preliminary data.</text>
</comment>
<protein>
    <submittedName>
        <fullName evidence="2">Uncharacterized protein</fullName>
    </submittedName>
</protein>
<evidence type="ECO:0000313" key="3">
    <source>
        <dbReference type="Proteomes" id="UP001632037"/>
    </source>
</evidence>
<evidence type="ECO:0000256" key="1">
    <source>
        <dbReference type="SAM" id="MobiDB-lite"/>
    </source>
</evidence>
<feature type="compositionally biased region" description="Basic and acidic residues" evidence="1">
    <location>
        <begin position="61"/>
        <end position="70"/>
    </location>
</feature>
<evidence type="ECO:0000313" key="2">
    <source>
        <dbReference type="EMBL" id="KAL3666058.1"/>
    </source>
</evidence>
<proteinExistence type="predicted"/>
<name>A0ABD3FH13_9STRA</name>
<feature type="compositionally biased region" description="Polar residues" evidence="1">
    <location>
        <begin position="1"/>
        <end position="11"/>
    </location>
</feature>
<organism evidence="2 3">
    <name type="scientific">Phytophthora oleae</name>
    <dbReference type="NCBI Taxonomy" id="2107226"/>
    <lineage>
        <taxon>Eukaryota</taxon>
        <taxon>Sar</taxon>
        <taxon>Stramenopiles</taxon>
        <taxon>Oomycota</taxon>
        <taxon>Peronosporomycetes</taxon>
        <taxon>Peronosporales</taxon>
        <taxon>Peronosporaceae</taxon>
        <taxon>Phytophthora</taxon>
    </lineage>
</organism>
<feature type="compositionally biased region" description="Basic residues" evidence="1">
    <location>
        <begin position="23"/>
        <end position="41"/>
    </location>
</feature>
<dbReference type="AlphaFoldDB" id="A0ABD3FH13"/>